<evidence type="ECO:0000256" key="2">
    <source>
        <dbReference type="ARBA" id="ARBA00022771"/>
    </source>
</evidence>
<evidence type="ECO:0000256" key="1">
    <source>
        <dbReference type="ARBA" id="ARBA00022723"/>
    </source>
</evidence>
<keyword evidence="6" id="KW-0371">Homeobox</keyword>
<evidence type="ECO:0000313" key="7">
    <source>
        <dbReference type="Proteomes" id="UP000501690"/>
    </source>
</evidence>
<dbReference type="GO" id="GO:0008270">
    <property type="term" value="F:zinc ion binding"/>
    <property type="evidence" value="ECO:0007669"/>
    <property type="project" value="UniProtKB-KW"/>
</dbReference>
<name>A0A4D6MFU1_VIGUN</name>
<dbReference type="GO" id="GO:0000976">
    <property type="term" value="F:transcription cis-regulatory region binding"/>
    <property type="evidence" value="ECO:0007669"/>
    <property type="project" value="TreeGrafter"/>
</dbReference>
<sequence length="198" mass="22440">MSRSVFPVLLPWLLLVHQQFVHGDLMEVQVLQLRGGSKVLLMNALRWWLRSANDGRLPARWWLTVVRDVEGCMCVAGCLAMKEGLVEGMFAYWHNSFIGCEFMLVGEDGTLETVICAACNCHQNFHRKEIDDEMSSFHHRSQPPPPCTITINSPHTITTESRSIQPPEATSTTTSPLRLPLVFSPRSHKFFFLSQTPC</sequence>
<proteinExistence type="predicted"/>
<organism evidence="6 7">
    <name type="scientific">Vigna unguiculata</name>
    <name type="common">Cowpea</name>
    <dbReference type="NCBI Taxonomy" id="3917"/>
    <lineage>
        <taxon>Eukaryota</taxon>
        <taxon>Viridiplantae</taxon>
        <taxon>Streptophyta</taxon>
        <taxon>Embryophyta</taxon>
        <taxon>Tracheophyta</taxon>
        <taxon>Spermatophyta</taxon>
        <taxon>Magnoliopsida</taxon>
        <taxon>eudicotyledons</taxon>
        <taxon>Gunneridae</taxon>
        <taxon>Pentapetalae</taxon>
        <taxon>rosids</taxon>
        <taxon>fabids</taxon>
        <taxon>Fabales</taxon>
        <taxon>Fabaceae</taxon>
        <taxon>Papilionoideae</taxon>
        <taxon>50 kb inversion clade</taxon>
        <taxon>NPAAA clade</taxon>
        <taxon>indigoferoid/millettioid clade</taxon>
        <taxon>Phaseoleae</taxon>
        <taxon>Vigna</taxon>
    </lineage>
</organism>
<dbReference type="GO" id="GO:0050793">
    <property type="term" value="P:regulation of developmental process"/>
    <property type="evidence" value="ECO:0007669"/>
    <property type="project" value="TreeGrafter"/>
</dbReference>
<dbReference type="Pfam" id="PF04770">
    <property type="entry name" value="ZF-HD_dimer"/>
    <property type="match status" value="1"/>
</dbReference>
<evidence type="ECO:0000259" key="5">
    <source>
        <dbReference type="Pfam" id="PF04770"/>
    </source>
</evidence>
<dbReference type="PANTHER" id="PTHR31948">
    <property type="entry name" value="ZINC-FINGER HOMEODOMAIN PROTEIN 2"/>
    <property type="match status" value="1"/>
</dbReference>
<dbReference type="Proteomes" id="UP000501690">
    <property type="component" value="Linkage Group LG7"/>
</dbReference>
<dbReference type="EMBL" id="CP039351">
    <property type="protein sequence ID" value="QCD99341.1"/>
    <property type="molecule type" value="Genomic_DNA"/>
</dbReference>
<protein>
    <submittedName>
        <fullName evidence="6">ZF-HD homeobox protein</fullName>
    </submittedName>
</protein>
<keyword evidence="4" id="KW-0732">Signal</keyword>
<feature type="chain" id="PRO_5020040371" evidence="4">
    <location>
        <begin position="24"/>
        <end position="198"/>
    </location>
</feature>
<reference evidence="6 7" key="1">
    <citation type="submission" date="2019-04" db="EMBL/GenBank/DDBJ databases">
        <title>An improved genome assembly and genetic linkage map for asparagus bean, Vigna unguiculata ssp. sesquipedialis.</title>
        <authorList>
            <person name="Xia Q."/>
            <person name="Zhang R."/>
            <person name="Dong Y."/>
        </authorList>
    </citation>
    <scope>NUCLEOTIDE SEQUENCE [LARGE SCALE GENOMIC DNA]</scope>
    <source>
        <tissue evidence="6">Leaf</tissue>
    </source>
</reference>
<evidence type="ECO:0000256" key="4">
    <source>
        <dbReference type="SAM" id="SignalP"/>
    </source>
</evidence>
<keyword evidence="6" id="KW-0238">DNA-binding</keyword>
<dbReference type="AlphaFoldDB" id="A0A4D6MFU1"/>
<dbReference type="GO" id="GO:0005634">
    <property type="term" value="C:nucleus"/>
    <property type="evidence" value="ECO:0007669"/>
    <property type="project" value="TreeGrafter"/>
</dbReference>
<accession>A0A4D6MFU1</accession>
<dbReference type="GO" id="GO:0003700">
    <property type="term" value="F:DNA-binding transcription factor activity"/>
    <property type="evidence" value="ECO:0007669"/>
    <property type="project" value="TreeGrafter"/>
</dbReference>
<keyword evidence="3" id="KW-0862">Zinc</keyword>
<keyword evidence="7" id="KW-1185">Reference proteome</keyword>
<keyword evidence="2" id="KW-0863">Zinc-finger</keyword>
<evidence type="ECO:0000256" key="3">
    <source>
        <dbReference type="ARBA" id="ARBA00022833"/>
    </source>
</evidence>
<gene>
    <name evidence="6" type="ORF">DEO72_LG7g622</name>
</gene>
<dbReference type="PANTHER" id="PTHR31948:SF140">
    <property type="entry name" value="ZINC-FINGER HOMEODOMAIN PROTEIN 2"/>
    <property type="match status" value="1"/>
</dbReference>
<dbReference type="InterPro" id="IPR006456">
    <property type="entry name" value="ZF_HD_homeobox_Cys/His_dimer"/>
</dbReference>
<keyword evidence="1" id="KW-0479">Metal-binding</keyword>
<feature type="domain" description="ZF-HD dimerization-type" evidence="5">
    <location>
        <begin position="100"/>
        <end position="130"/>
    </location>
</feature>
<evidence type="ECO:0000313" key="6">
    <source>
        <dbReference type="EMBL" id="QCD99341.1"/>
    </source>
</evidence>
<feature type="signal peptide" evidence="4">
    <location>
        <begin position="1"/>
        <end position="23"/>
    </location>
</feature>